<proteinExistence type="predicted"/>
<evidence type="ECO:0000313" key="2">
    <source>
        <dbReference type="Proteomes" id="UP000028704"/>
    </source>
</evidence>
<protein>
    <submittedName>
        <fullName evidence="1">Uncharacterized protein</fullName>
    </submittedName>
</protein>
<comment type="caution">
    <text evidence="1">The sequence shown here is derived from an EMBL/GenBank/DDBJ whole genome shotgun (WGS) entry which is preliminary data.</text>
</comment>
<dbReference type="Proteomes" id="UP000028704">
    <property type="component" value="Unassembled WGS sequence"/>
</dbReference>
<gene>
    <name evidence="1" type="ORF">CECT5772_07449</name>
</gene>
<reference evidence="1 2" key="1">
    <citation type="journal article" date="2014" name="Int. J. Syst. Evol. Microbiol.">
        <title>Phylogenomics and the dynamic genome evolution of the genus Streptococcus.</title>
        <authorList>
            <consortium name="The Broad Institute Genome Sequencing Platform"/>
            <person name="Richards V.P."/>
            <person name="Palmer S.R."/>
            <person name="Pavinski Bitar P.D."/>
            <person name="Qin X."/>
            <person name="Weinstock G.M."/>
            <person name="Highlander S.K."/>
            <person name="Town C.D."/>
            <person name="Burne R.A."/>
            <person name="Stanhope M.J."/>
        </authorList>
    </citation>
    <scope>NUCLEOTIDE SEQUENCE [LARGE SCALE GENOMIC DNA]</scope>
    <source>
        <strain evidence="1 2">CECT 5772</strain>
    </source>
</reference>
<name>A0A922SZL0_9STRE</name>
<evidence type="ECO:0000313" key="1">
    <source>
        <dbReference type="EMBL" id="KED03940.1"/>
    </source>
</evidence>
<dbReference type="EMBL" id="AWEX01000074">
    <property type="protein sequence ID" value="KED03940.1"/>
    <property type="molecule type" value="Genomic_DNA"/>
</dbReference>
<sequence>MASLANGYPFTILKKVKEGQSNDFPSYLFQFWGNPQAPSASLFDGRSAFIFSKPLAKLIEKMLQE</sequence>
<organism evidence="1 2">
    <name type="scientific">Streptococcus equi subsp. ruminatorum CECT 5772</name>
    <dbReference type="NCBI Taxonomy" id="1051981"/>
    <lineage>
        <taxon>Bacteria</taxon>
        <taxon>Bacillati</taxon>
        <taxon>Bacillota</taxon>
        <taxon>Bacilli</taxon>
        <taxon>Lactobacillales</taxon>
        <taxon>Streptococcaceae</taxon>
        <taxon>Streptococcus</taxon>
    </lineage>
</organism>
<dbReference type="AlphaFoldDB" id="A0A922SZL0"/>
<accession>A0A922SZL0</accession>